<dbReference type="Gene3D" id="3.30.565.10">
    <property type="entry name" value="Histidine kinase-like ATPase, C-terminal domain"/>
    <property type="match status" value="1"/>
</dbReference>
<keyword evidence="5" id="KW-0808">Transferase</keyword>
<evidence type="ECO:0000256" key="9">
    <source>
        <dbReference type="ARBA" id="ARBA00022840"/>
    </source>
</evidence>
<evidence type="ECO:0000256" key="8">
    <source>
        <dbReference type="ARBA" id="ARBA00022777"/>
    </source>
</evidence>
<dbReference type="PANTHER" id="PTHR45436">
    <property type="entry name" value="SENSOR HISTIDINE KINASE YKOH"/>
    <property type="match status" value="1"/>
</dbReference>
<keyword evidence="11" id="KW-0902">Two-component regulatory system</keyword>
<dbReference type="SMART" id="SM00387">
    <property type="entry name" value="HATPase_c"/>
    <property type="match status" value="1"/>
</dbReference>
<dbReference type="InterPro" id="IPR036890">
    <property type="entry name" value="HATPase_C_sf"/>
</dbReference>
<evidence type="ECO:0000256" key="7">
    <source>
        <dbReference type="ARBA" id="ARBA00022741"/>
    </source>
</evidence>
<evidence type="ECO:0000256" key="11">
    <source>
        <dbReference type="ARBA" id="ARBA00023012"/>
    </source>
</evidence>
<comment type="subcellular location">
    <subcellularLocation>
        <location evidence="2">Membrane</location>
        <topology evidence="2">Multi-pass membrane protein</topology>
    </subcellularLocation>
</comment>
<keyword evidence="16" id="KW-1185">Reference proteome</keyword>
<dbReference type="EMBL" id="BMYO01000006">
    <property type="protein sequence ID" value="GHD64747.1"/>
    <property type="molecule type" value="Genomic_DNA"/>
</dbReference>
<dbReference type="SMART" id="SM00388">
    <property type="entry name" value="HisKA"/>
    <property type="match status" value="1"/>
</dbReference>
<dbReference type="PANTHER" id="PTHR45436:SF14">
    <property type="entry name" value="SENSOR PROTEIN QSEC"/>
    <property type="match status" value="1"/>
</dbReference>
<keyword evidence="10 12" id="KW-1133">Transmembrane helix</keyword>
<evidence type="ECO:0000259" key="13">
    <source>
        <dbReference type="PROSITE" id="PS50109"/>
    </source>
</evidence>
<dbReference type="Gene3D" id="1.10.287.130">
    <property type="match status" value="1"/>
</dbReference>
<evidence type="ECO:0000259" key="14">
    <source>
        <dbReference type="PROSITE" id="PS50885"/>
    </source>
</evidence>
<protein>
    <recommendedName>
        <fullName evidence="3">histidine kinase</fullName>
        <ecNumber evidence="3">2.7.13.3</ecNumber>
    </recommendedName>
</protein>
<feature type="transmembrane region" description="Helical" evidence="12">
    <location>
        <begin position="142"/>
        <end position="162"/>
    </location>
</feature>
<evidence type="ECO:0000256" key="5">
    <source>
        <dbReference type="ARBA" id="ARBA00022679"/>
    </source>
</evidence>
<dbReference type="RefSeq" id="WP_189461167.1">
    <property type="nucleotide sequence ID" value="NZ_BMYO01000006.1"/>
</dbReference>
<keyword evidence="8 15" id="KW-0418">Kinase</keyword>
<keyword evidence="4" id="KW-0597">Phosphoprotein</keyword>
<feature type="domain" description="Histidine kinase" evidence="13">
    <location>
        <begin position="221"/>
        <end position="428"/>
    </location>
</feature>
<dbReference type="CDD" id="cd00082">
    <property type="entry name" value="HisKA"/>
    <property type="match status" value="1"/>
</dbReference>
<dbReference type="InterPro" id="IPR050428">
    <property type="entry name" value="TCS_sensor_his_kinase"/>
</dbReference>
<keyword evidence="7" id="KW-0547">Nucleotide-binding</keyword>
<dbReference type="Proteomes" id="UP000604737">
    <property type="component" value="Unassembled WGS sequence"/>
</dbReference>
<keyword evidence="12" id="KW-0472">Membrane</keyword>
<dbReference type="InterPro" id="IPR005467">
    <property type="entry name" value="His_kinase_dom"/>
</dbReference>
<comment type="caution">
    <text evidence="15">The sequence shown here is derived from an EMBL/GenBank/DDBJ whole genome shotgun (WGS) entry which is preliminary data.</text>
</comment>
<evidence type="ECO:0000313" key="16">
    <source>
        <dbReference type="Proteomes" id="UP000604737"/>
    </source>
</evidence>
<evidence type="ECO:0000256" key="4">
    <source>
        <dbReference type="ARBA" id="ARBA00022553"/>
    </source>
</evidence>
<gene>
    <name evidence="15" type="ORF">GCM10007350_24420</name>
</gene>
<dbReference type="InterPro" id="IPR003594">
    <property type="entry name" value="HATPase_dom"/>
</dbReference>
<organism evidence="15 16">
    <name type="scientific">Jeongeupia chitinilytica</name>
    <dbReference type="NCBI Taxonomy" id="1041641"/>
    <lineage>
        <taxon>Bacteria</taxon>
        <taxon>Pseudomonadati</taxon>
        <taxon>Pseudomonadota</taxon>
        <taxon>Betaproteobacteria</taxon>
        <taxon>Neisseriales</taxon>
        <taxon>Chitinibacteraceae</taxon>
        <taxon>Jeongeupia</taxon>
    </lineage>
</organism>
<proteinExistence type="predicted"/>
<evidence type="ECO:0000256" key="1">
    <source>
        <dbReference type="ARBA" id="ARBA00000085"/>
    </source>
</evidence>
<dbReference type="Pfam" id="PF02518">
    <property type="entry name" value="HATPase_c"/>
    <property type="match status" value="1"/>
</dbReference>
<sequence length="428" mass="46384">MTTPPRSLLWRLAASLAAAILLLWVVMMAGVGYQVRHEIGKALDRQLEWNAKLSLAAFTDDPVALPTVDPHRTAFALYDKQGRLQEASTSPPLPLLDGDRGEFDFNGQRWVIRVATSAHHTMVLGEPIAVRDYTALDTAGDLALPMLAVLALLLPLVLWLVWRGLQPVRDFAEAVAARTPERLEPLTQPAPPELAPLQGTLNRLFDELGAAFARERRFTADAAHELRTPLAAVQIQLEVAERARDPERRDRAMTQALAACGRASRLVGQLLALARLEQHGAAQTLARERIDWPKLCEALFAELDAAGVRLPVLQIHAPSPLLGDHALLTVLLRNLIDNARRYGGDGATVTVRIAAHTLIVEDDGPGIDADAEARLGERFFRPVGQALPGAGLGLSIVARIAALHRAEFRAGNGEAGGFVAQVIFPMPA</sequence>
<keyword evidence="9" id="KW-0067">ATP-binding</keyword>
<dbReference type="Pfam" id="PF00512">
    <property type="entry name" value="HisKA"/>
    <property type="match status" value="1"/>
</dbReference>
<dbReference type="InterPro" id="IPR003661">
    <property type="entry name" value="HisK_dim/P_dom"/>
</dbReference>
<evidence type="ECO:0000256" key="3">
    <source>
        <dbReference type="ARBA" id="ARBA00012438"/>
    </source>
</evidence>
<feature type="domain" description="HAMP" evidence="14">
    <location>
        <begin position="162"/>
        <end position="213"/>
    </location>
</feature>
<dbReference type="GO" id="GO:0016301">
    <property type="term" value="F:kinase activity"/>
    <property type="evidence" value="ECO:0007669"/>
    <property type="project" value="UniProtKB-KW"/>
</dbReference>
<dbReference type="PROSITE" id="PS50885">
    <property type="entry name" value="HAMP"/>
    <property type="match status" value="1"/>
</dbReference>
<evidence type="ECO:0000256" key="10">
    <source>
        <dbReference type="ARBA" id="ARBA00022989"/>
    </source>
</evidence>
<dbReference type="InterPro" id="IPR036097">
    <property type="entry name" value="HisK_dim/P_sf"/>
</dbReference>
<comment type="catalytic activity">
    <reaction evidence="1">
        <text>ATP + protein L-histidine = ADP + protein N-phospho-L-histidine.</text>
        <dbReference type="EC" id="2.7.13.3"/>
    </reaction>
</comment>
<evidence type="ECO:0000256" key="12">
    <source>
        <dbReference type="SAM" id="Phobius"/>
    </source>
</evidence>
<name>A0ABQ3H236_9NEIS</name>
<dbReference type="SUPFAM" id="SSF55874">
    <property type="entry name" value="ATPase domain of HSP90 chaperone/DNA topoisomerase II/histidine kinase"/>
    <property type="match status" value="1"/>
</dbReference>
<evidence type="ECO:0000256" key="6">
    <source>
        <dbReference type="ARBA" id="ARBA00022692"/>
    </source>
</evidence>
<keyword evidence="6 12" id="KW-0812">Transmembrane</keyword>
<evidence type="ECO:0000256" key="2">
    <source>
        <dbReference type="ARBA" id="ARBA00004141"/>
    </source>
</evidence>
<dbReference type="PROSITE" id="PS50109">
    <property type="entry name" value="HIS_KIN"/>
    <property type="match status" value="1"/>
</dbReference>
<dbReference type="InterPro" id="IPR003660">
    <property type="entry name" value="HAMP_dom"/>
</dbReference>
<accession>A0ABQ3H236</accession>
<dbReference type="EC" id="2.7.13.3" evidence="3"/>
<dbReference type="SUPFAM" id="SSF47384">
    <property type="entry name" value="Homodimeric domain of signal transducing histidine kinase"/>
    <property type="match status" value="1"/>
</dbReference>
<reference evidence="16" key="1">
    <citation type="journal article" date="2019" name="Int. J. Syst. Evol. Microbiol.">
        <title>The Global Catalogue of Microorganisms (GCM) 10K type strain sequencing project: providing services to taxonomists for standard genome sequencing and annotation.</title>
        <authorList>
            <consortium name="The Broad Institute Genomics Platform"/>
            <consortium name="The Broad Institute Genome Sequencing Center for Infectious Disease"/>
            <person name="Wu L."/>
            <person name="Ma J."/>
        </authorList>
    </citation>
    <scope>NUCLEOTIDE SEQUENCE [LARGE SCALE GENOMIC DNA]</scope>
    <source>
        <strain evidence="16">KCTC 23701</strain>
    </source>
</reference>
<evidence type="ECO:0000313" key="15">
    <source>
        <dbReference type="EMBL" id="GHD64747.1"/>
    </source>
</evidence>